<accession>A0A4Y1WSG6</accession>
<keyword evidence="2" id="KW-1185">Reference proteome</keyword>
<gene>
    <name evidence="1" type="ORF">A5CBH24_09680</name>
</gene>
<dbReference type="RefSeq" id="WP_141412367.1">
    <property type="nucleotide sequence ID" value="NZ_AP019735.1"/>
</dbReference>
<dbReference type="OrthoDB" id="1791270at2"/>
<protein>
    <submittedName>
        <fullName evidence="1">Uncharacterized protein</fullName>
    </submittedName>
</protein>
<dbReference type="InterPro" id="IPR012337">
    <property type="entry name" value="RNaseH-like_sf"/>
</dbReference>
<dbReference type="Proteomes" id="UP000318946">
    <property type="component" value="Chromosome"/>
</dbReference>
<dbReference type="KEGG" id="acou:A5CBH24_09680"/>
<dbReference type="SUPFAM" id="SSF53098">
    <property type="entry name" value="Ribonuclease H-like"/>
    <property type="match status" value="1"/>
</dbReference>
<organism evidence="1 2">
    <name type="scientific">Alistipes communis</name>
    <dbReference type="NCBI Taxonomy" id="2585118"/>
    <lineage>
        <taxon>Bacteria</taxon>
        <taxon>Pseudomonadati</taxon>
        <taxon>Bacteroidota</taxon>
        <taxon>Bacteroidia</taxon>
        <taxon>Bacteroidales</taxon>
        <taxon>Rikenellaceae</taxon>
        <taxon>Alistipes</taxon>
    </lineage>
</organism>
<evidence type="ECO:0000313" key="1">
    <source>
        <dbReference type="EMBL" id="BBL03655.1"/>
    </source>
</evidence>
<dbReference type="GeneID" id="78341685"/>
<dbReference type="AlphaFoldDB" id="A0A4Y1WSG6"/>
<dbReference type="EMBL" id="AP019735">
    <property type="protein sequence ID" value="BBL03655.1"/>
    <property type="molecule type" value="Genomic_DNA"/>
</dbReference>
<sequence length="390" mass="45366">MGKLLKYIAEETQGTCFSSFKYCYDTITTPAIEYGEAEMGYINLKEYAEDVHDPMPRNMRQRAKICLQGAPLFKFFLDGSRRVYKVDDIQYDKKVFPIVSGQISVACCGREMHENNAFKSFQHVYEESYPVLCLPVTANGEGMDNDVFFRNLCNKLNERLQRVNAEVQLKRILYYLTKLNENETFENKGIAKIQDEMIECEKRIVSYLVSKNLLNQDSYLIKDGSIQYKPMKTGNFKDLAHIRNNYRHVIGVSKKFNPNIMKDNKDQSSAGQIARLPLYHRTPAFLWQPGEQWGNVNFAIWYVRIRDIGKTESPYAGILKVEKMLMTGKETEYGLSSDEVDTITANLINERNPVCYGTDARWANHLYPVYMTECYCKSRFKSDYYFLNLF</sequence>
<evidence type="ECO:0000313" key="2">
    <source>
        <dbReference type="Proteomes" id="UP000318946"/>
    </source>
</evidence>
<reference evidence="2" key="1">
    <citation type="submission" date="2019-06" db="EMBL/GenBank/DDBJ databases">
        <title>Alistipes onderdonkii subsp. vulgaris subsp. nov., Alistipes dispar sp. nov. and Alistipes communis sp. nov., isolated from human faeces, and creation of Alistipes onderdonkii subsp. onderdonkii subsp. nov.</title>
        <authorList>
            <person name="Sakamoto M."/>
            <person name="Ikeyama N."/>
            <person name="Ogata Y."/>
            <person name="Suda W."/>
            <person name="Iino T."/>
            <person name="Hattori M."/>
            <person name="Ohkuma M."/>
        </authorList>
    </citation>
    <scope>NUCLEOTIDE SEQUENCE [LARGE SCALE GENOMIC DNA]</scope>
    <source>
        <strain evidence="2">5CBH24</strain>
    </source>
</reference>
<proteinExistence type="predicted"/>
<name>A0A4Y1WSG6_9BACT</name>